<dbReference type="Pfam" id="PF03358">
    <property type="entry name" value="FMN_red"/>
    <property type="match status" value="1"/>
</dbReference>
<keyword evidence="2" id="KW-0288">FMN</keyword>
<gene>
    <name evidence="5" type="ORF">LCGC14_2312450</name>
</gene>
<dbReference type="PANTHER" id="PTHR43278">
    <property type="entry name" value="NAD(P)H-DEPENDENT FMN-CONTAINING OXIDOREDUCTASE YWQN-RELATED"/>
    <property type="match status" value="1"/>
</dbReference>
<keyword evidence="3" id="KW-0812">Transmembrane</keyword>
<dbReference type="AlphaFoldDB" id="A0A0F9EXP9"/>
<feature type="transmembrane region" description="Helical" evidence="3">
    <location>
        <begin position="172"/>
        <end position="191"/>
    </location>
</feature>
<evidence type="ECO:0000256" key="3">
    <source>
        <dbReference type="SAM" id="Phobius"/>
    </source>
</evidence>
<evidence type="ECO:0000259" key="4">
    <source>
        <dbReference type="Pfam" id="PF03358"/>
    </source>
</evidence>
<feature type="domain" description="NADPH-dependent FMN reductase-like" evidence="4">
    <location>
        <begin position="1"/>
        <end position="104"/>
    </location>
</feature>
<sequence length="192" mass="20637">MKVVAINGSPNMDKGNTALVLGPFLEGMTEAGADVELFYTKKLQIKPCQGEFNCWLKTPGECFQPDDMQMLLPKLAAADVLVLATPVYVDGVTGPMKSLLDRIVPMALPFFELRNGHCRHPARDGTSISKLVLVANCSFWEMDNFDPLLVHMKAVSKNMGAEFAGALLRPHGPVLAVAAGLGMIGVLLVAAQ</sequence>
<keyword evidence="3" id="KW-0472">Membrane</keyword>
<dbReference type="SUPFAM" id="SSF52218">
    <property type="entry name" value="Flavoproteins"/>
    <property type="match status" value="1"/>
</dbReference>
<accession>A0A0F9EXP9</accession>
<dbReference type="InterPro" id="IPR051796">
    <property type="entry name" value="ISF_SsuE-like"/>
</dbReference>
<comment type="caution">
    <text evidence="5">The sequence shown here is derived from an EMBL/GenBank/DDBJ whole genome shotgun (WGS) entry which is preliminary data.</text>
</comment>
<dbReference type="GO" id="GO:0016491">
    <property type="term" value="F:oxidoreductase activity"/>
    <property type="evidence" value="ECO:0007669"/>
    <property type="project" value="InterPro"/>
</dbReference>
<keyword evidence="1" id="KW-0285">Flavoprotein</keyword>
<keyword evidence="3" id="KW-1133">Transmembrane helix</keyword>
<protein>
    <recommendedName>
        <fullName evidence="4">NADPH-dependent FMN reductase-like domain-containing protein</fullName>
    </recommendedName>
</protein>
<name>A0A0F9EXP9_9ZZZZ</name>
<evidence type="ECO:0000256" key="1">
    <source>
        <dbReference type="ARBA" id="ARBA00022630"/>
    </source>
</evidence>
<evidence type="ECO:0000256" key="2">
    <source>
        <dbReference type="ARBA" id="ARBA00022643"/>
    </source>
</evidence>
<organism evidence="5">
    <name type="scientific">marine sediment metagenome</name>
    <dbReference type="NCBI Taxonomy" id="412755"/>
    <lineage>
        <taxon>unclassified sequences</taxon>
        <taxon>metagenomes</taxon>
        <taxon>ecological metagenomes</taxon>
    </lineage>
</organism>
<proteinExistence type="predicted"/>
<reference evidence="5" key="1">
    <citation type="journal article" date="2015" name="Nature">
        <title>Complex archaea that bridge the gap between prokaryotes and eukaryotes.</title>
        <authorList>
            <person name="Spang A."/>
            <person name="Saw J.H."/>
            <person name="Jorgensen S.L."/>
            <person name="Zaremba-Niedzwiedzka K."/>
            <person name="Martijn J."/>
            <person name="Lind A.E."/>
            <person name="van Eijk R."/>
            <person name="Schleper C."/>
            <person name="Guy L."/>
            <person name="Ettema T.J."/>
        </authorList>
    </citation>
    <scope>NUCLEOTIDE SEQUENCE</scope>
</reference>
<dbReference type="EMBL" id="LAZR01032850">
    <property type="protein sequence ID" value="KKL49745.1"/>
    <property type="molecule type" value="Genomic_DNA"/>
</dbReference>
<dbReference type="InterPro" id="IPR005025">
    <property type="entry name" value="FMN_Rdtase-like_dom"/>
</dbReference>
<dbReference type="PANTHER" id="PTHR43278:SF2">
    <property type="entry name" value="IRON-SULFUR FLAVOPROTEIN"/>
    <property type="match status" value="1"/>
</dbReference>
<dbReference type="InterPro" id="IPR029039">
    <property type="entry name" value="Flavoprotein-like_sf"/>
</dbReference>
<dbReference type="Gene3D" id="3.40.50.360">
    <property type="match status" value="1"/>
</dbReference>
<evidence type="ECO:0000313" key="5">
    <source>
        <dbReference type="EMBL" id="KKL49745.1"/>
    </source>
</evidence>